<dbReference type="PANTHER" id="PTHR42929:SF1">
    <property type="entry name" value="INNER MEMBRANE ABC TRANSPORTER PERMEASE PROTEIN YDCU-RELATED"/>
    <property type="match status" value="1"/>
</dbReference>
<dbReference type="OrthoDB" id="9807047at2"/>
<accession>B0VH35</accession>
<feature type="transmembrane region" description="Helical" evidence="8">
    <location>
        <begin position="222"/>
        <end position="240"/>
    </location>
</feature>
<dbReference type="Gene3D" id="1.10.3720.10">
    <property type="entry name" value="MetI-like"/>
    <property type="match status" value="1"/>
</dbReference>
<dbReference type="Proteomes" id="UP000002019">
    <property type="component" value="Chromosome"/>
</dbReference>
<dbReference type="PANTHER" id="PTHR42929">
    <property type="entry name" value="INNER MEMBRANE ABC TRANSPORTER PERMEASE PROTEIN YDCU-RELATED-RELATED"/>
    <property type="match status" value="1"/>
</dbReference>
<evidence type="ECO:0000256" key="5">
    <source>
        <dbReference type="ARBA" id="ARBA00022692"/>
    </source>
</evidence>
<feature type="transmembrane region" description="Helical" evidence="8">
    <location>
        <begin position="26"/>
        <end position="53"/>
    </location>
</feature>
<evidence type="ECO:0000256" key="1">
    <source>
        <dbReference type="ARBA" id="ARBA00004651"/>
    </source>
</evidence>
<feature type="transmembrane region" description="Helical" evidence="8">
    <location>
        <begin position="167"/>
        <end position="189"/>
    </location>
</feature>
<evidence type="ECO:0000256" key="2">
    <source>
        <dbReference type="ARBA" id="ARBA00007069"/>
    </source>
</evidence>
<keyword evidence="4" id="KW-1003">Cell membrane</keyword>
<keyword evidence="7 8" id="KW-0472">Membrane</keyword>
<protein>
    <submittedName>
        <fullName evidence="10">Spermidine/putrescine transport system permease protein potB (ABC transporter)</fullName>
    </submittedName>
</protein>
<evidence type="ECO:0000259" key="9">
    <source>
        <dbReference type="PROSITE" id="PS50928"/>
    </source>
</evidence>
<dbReference type="CDD" id="cd06261">
    <property type="entry name" value="TM_PBP2"/>
    <property type="match status" value="1"/>
</dbReference>
<reference evidence="10 11" key="1">
    <citation type="journal article" date="2008" name="J. Bacteriol.">
        <title>'Candidatus Cloacamonas acidaminovorans': genome sequence reconstruction provides a first glimpse of a new bacterial division.</title>
        <authorList>
            <person name="Pelletier E."/>
            <person name="Kreimeyer A."/>
            <person name="Bocs S."/>
            <person name="Rouy Z."/>
            <person name="Gyapay G."/>
            <person name="Chouari R."/>
            <person name="Riviere D."/>
            <person name="Ganesan A."/>
            <person name="Daegelen P."/>
            <person name="Sghir A."/>
            <person name="Cohen G.N."/>
            <person name="Medigue C."/>
            <person name="Weissenbach J."/>
            <person name="Le Paslier D."/>
        </authorList>
    </citation>
    <scope>NUCLEOTIDE SEQUENCE [LARGE SCALE GENOMIC DNA]</scope>
    <source>
        <strain evidence="11">Evry</strain>
    </source>
</reference>
<comment type="similarity">
    <text evidence="2">Belongs to the binding-protein-dependent transport system permease family. CysTW subfamily.</text>
</comment>
<feature type="transmembrane region" description="Helical" evidence="8">
    <location>
        <begin position="117"/>
        <end position="139"/>
    </location>
</feature>
<dbReference type="InterPro" id="IPR000515">
    <property type="entry name" value="MetI-like"/>
</dbReference>
<evidence type="ECO:0000313" key="10">
    <source>
        <dbReference type="EMBL" id="CAO80650.1"/>
    </source>
</evidence>
<evidence type="ECO:0000256" key="3">
    <source>
        <dbReference type="ARBA" id="ARBA00022448"/>
    </source>
</evidence>
<evidence type="ECO:0000313" key="11">
    <source>
        <dbReference type="Proteomes" id="UP000002019"/>
    </source>
</evidence>
<evidence type="ECO:0000256" key="8">
    <source>
        <dbReference type="RuleBase" id="RU363032"/>
    </source>
</evidence>
<dbReference type="GO" id="GO:0055085">
    <property type="term" value="P:transmembrane transport"/>
    <property type="evidence" value="ECO:0007669"/>
    <property type="project" value="InterPro"/>
</dbReference>
<feature type="transmembrane region" description="Helical" evidence="8">
    <location>
        <begin position="83"/>
        <end position="105"/>
    </location>
</feature>
<dbReference type="Pfam" id="PF00528">
    <property type="entry name" value="BPD_transp_1"/>
    <property type="match status" value="1"/>
</dbReference>
<dbReference type="STRING" id="459349.CLOAM0767"/>
<evidence type="ECO:0000256" key="7">
    <source>
        <dbReference type="ARBA" id="ARBA00023136"/>
    </source>
</evidence>
<comment type="subcellular location">
    <subcellularLocation>
        <location evidence="1 8">Cell membrane</location>
        <topology evidence="1 8">Multi-pass membrane protein</topology>
    </subcellularLocation>
</comment>
<dbReference type="PROSITE" id="PS50928">
    <property type="entry name" value="ABC_TM1"/>
    <property type="match status" value="1"/>
</dbReference>
<organism evidence="10 11">
    <name type="scientific">Cloacimonas acidaminovorans (strain Evry)</name>
    <dbReference type="NCBI Taxonomy" id="459349"/>
    <lineage>
        <taxon>Bacteria</taxon>
        <taxon>Pseudomonadati</taxon>
        <taxon>Candidatus Cloacimonadota</taxon>
        <taxon>Candidatus Cloacimonadia</taxon>
        <taxon>Candidatus Cloacimonadales</taxon>
        <taxon>Candidatus Cloacimonadaceae</taxon>
        <taxon>Candidatus Cloacimonas</taxon>
    </lineage>
</organism>
<evidence type="ECO:0000256" key="6">
    <source>
        <dbReference type="ARBA" id="ARBA00022989"/>
    </source>
</evidence>
<dbReference type="KEGG" id="caci:CLOAM0767"/>
<dbReference type="EMBL" id="CU466930">
    <property type="protein sequence ID" value="CAO80650.1"/>
    <property type="molecule type" value="Genomic_DNA"/>
</dbReference>
<dbReference type="GO" id="GO:0005886">
    <property type="term" value="C:plasma membrane"/>
    <property type="evidence" value="ECO:0007669"/>
    <property type="project" value="UniProtKB-SubCell"/>
</dbReference>
<dbReference type="AlphaFoldDB" id="B0VH35"/>
<evidence type="ECO:0000256" key="4">
    <source>
        <dbReference type="ARBA" id="ARBA00022475"/>
    </source>
</evidence>
<dbReference type="SUPFAM" id="SSF161098">
    <property type="entry name" value="MetI-like"/>
    <property type="match status" value="1"/>
</dbReference>
<keyword evidence="11" id="KW-1185">Reference proteome</keyword>
<keyword evidence="3 8" id="KW-0813">Transport</keyword>
<dbReference type="InterPro" id="IPR035906">
    <property type="entry name" value="MetI-like_sf"/>
</dbReference>
<feature type="domain" description="ABC transmembrane type-1" evidence="9">
    <location>
        <begin position="81"/>
        <end position="288"/>
    </location>
</feature>
<gene>
    <name evidence="10" type="primary">potB</name>
    <name evidence="10" type="ordered locus">CLOAM0767</name>
</gene>
<dbReference type="HOGENOM" id="CLU_016047_18_3_0"/>
<dbReference type="eggNOG" id="COG1176">
    <property type="taxonomic scope" value="Bacteria"/>
</dbReference>
<dbReference type="RefSeq" id="WP_015424509.1">
    <property type="nucleotide sequence ID" value="NC_020449.1"/>
</dbReference>
<name>B0VH35_CLOAI</name>
<keyword evidence="5 8" id="KW-0812">Transmembrane</keyword>
<keyword evidence="6 8" id="KW-1133">Transmembrane helix</keyword>
<proteinExistence type="inferred from homology"/>
<sequence length="301" mass="34780">MKIIPYDNPNYALQMAAERRKNFTSWILTAPALLWLIFFFLVPYIIVIIYSFLTADIYDVKFEFTLDAYRQSFTPAYLHTFYLSFRLALLTTVLCLLLGFPVAYYIARAKDKVKNTLLIFIIIPFWTNLIIRIFSWRIFLAYNGVLNNLLLSLGLISQPLEIMRTDLAVILVMVYVYLPYMILPLYSVLEKLDWSLLNASMDLGANEVKSFFRITLPLSKEGIFAGGLLVFIPALGSYLIPQLVGNQKSLYLGQVITYKVKNIPRNWPMASALSLTLLLIVALFLLVIYFLYRKSKSRRQL</sequence>
<feature type="transmembrane region" description="Helical" evidence="8">
    <location>
        <begin position="269"/>
        <end position="292"/>
    </location>
</feature>